<proteinExistence type="predicted"/>
<name>A0AAD2H687_9AGAR</name>
<accession>A0AAD2H687</accession>
<reference evidence="1" key="1">
    <citation type="submission" date="2023-11" db="EMBL/GenBank/DDBJ databases">
        <authorList>
            <person name="De Vega J J."/>
            <person name="De Vega J J."/>
        </authorList>
    </citation>
    <scope>NUCLEOTIDE SEQUENCE</scope>
</reference>
<gene>
    <name evidence="1" type="ORF">MYCIT1_LOCUS15362</name>
</gene>
<comment type="caution">
    <text evidence="1">The sequence shown here is derived from an EMBL/GenBank/DDBJ whole genome shotgun (WGS) entry which is preliminary data.</text>
</comment>
<sequence>FGPFTTRECVQRGYRFCLWRRLAYLKHHCKTRSFADRAQLNRSHRFRISTQLMQPQGMLYVILVFLTSIRKNGSSKAAGLKLR</sequence>
<evidence type="ECO:0000313" key="1">
    <source>
        <dbReference type="EMBL" id="CAK5270719.1"/>
    </source>
</evidence>
<feature type="non-terminal residue" evidence="1">
    <location>
        <position position="1"/>
    </location>
</feature>
<keyword evidence="2" id="KW-1185">Reference proteome</keyword>
<organism evidence="1 2">
    <name type="scientific">Mycena citricolor</name>
    <dbReference type="NCBI Taxonomy" id="2018698"/>
    <lineage>
        <taxon>Eukaryota</taxon>
        <taxon>Fungi</taxon>
        <taxon>Dikarya</taxon>
        <taxon>Basidiomycota</taxon>
        <taxon>Agaricomycotina</taxon>
        <taxon>Agaricomycetes</taxon>
        <taxon>Agaricomycetidae</taxon>
        <taxon>Agaricales</taxon>
        <taxon>Marasmiineae</taxon>
        <taxon>Mycenaceae</taxon>
        <taxon>Mycena</taxon>
    </lineage>
</organism>
<dbReference type="EMBL" id="CAVNYO010000169">
    <property type="protein sequence ID" value="CAK5270719.1"/>
    <property type="molecule type" value="Genomic_DNA"/>
</dbReference>
<dbReference type="AlphaFoldDB" id="A0AAD2H687"/>
<protein>
    <submittedName>
        <fullName evidence="1">Uncharacterized protein</fullName>
    </submittedName>
</protein>
<evidence type="ECO:0000313" key="2">
    <source>
        <dbReference type="Proteomes" id="UP001295794"/>
    </source>
</evidence>
<dbReference type="Proteomes" id="UP001295794">
    <property type="component" value="Unassembled WGS sequence"/>
</dbReference>